<dbReference type="Gene3D" id="1.20.58.1700">
    <property type="match status" value="1"/>
</dbReference>
<dbReference type="SUPFAM" id="SSF51246">
    <property type="entry name" value="Rudiment single hybrid motif"/>
    <property type="match status" value="1"/>
</dbReference>
<dbReference type="Pfam" id="PF02682">
    <property type="entry name" value="CT_C_D"/>
    <property type="match status" value="1"/>
</dbReference>
<feature type="domain" description="Biotin carboxylation" evidence="9">
    <location>
        <begin position="639"/>
        <end position="1082"/>
    </location>
</feature>
<dbReference type="InterPro" id="IPR029000">
    <property type="entry name" value="Cyclophilin-like_dom_sf"/>
</dbReference>
<dbReference type="InterPro" id="IPR011053">
    <property type="entry name" value="Single_hybrid_motif"/>
</dbReference>
<evidence type="ECO:0000256" key="4">
    <source>
        <dbReference type="ARBA" id="ARBA00022801"/>
    </source>
</evidence>
<dbReference type="SUPFAM" id="SSF75304">
    <property type="entry name" value="Amidase signature (AS) enzymes"/>
    <property type="match status" value="1"/>
</dbReference>
<name>A0A6A6XGM6_9PLEO</name>
<dbReference type="CDD" id="cd06850">
    <property type="entry name" value="biotinyl_domain"/>
    <property type="match status" value="1"/>
</dbReference>
<dbReference type="Gene3D" id="2.40.50.100">
    <property type="match status" value="1"/>
</dbReference>
<evidence type="ECO:0000256" key="2">
    <source>
        <dbReference type="ARBA" id="ARBA00022598"/>
    </source>
</evidence>
<dbReference type="InterPro" id="IPR005481">
    <property type="entry name" value="BC-like_N"/>
</dbReference>
<dbReference type="GO" id="GO:0016787">
    <property type="term" value="F:hydrolase activity"/>
    <property type="evidence" value="ECO:0007669"/>
    <property type="project" value="UniProtKB-KW"/>
</dbReference>
<evidence type="ECO:0000256" key="7">
    <source>
        <dbReference type="PROSITE-ProRule" id="PRU00409"/>
    </source>
</evidence>
<proteinExistence type="predicted"/>
<dbReference type="Pfam" id="PF21986">
    <property type="entry name" value="AH_C"/>
    <property type="match status" value="1"/>
</dbReference>
<dbReference type="SUPFAM" id="SSF160467">
    <property type="entry name" value="PH0987 N-terminal domain-like"/>
    <property type="match status" value="1"/>
</dbReference>
<evidence type="ECO:0000313" key="11">
    <source>
        <dbReference type="Proteomes" id="UP000799757"/>
    </source>
</evidence>
<evidence type="ECO:0000313" key="10">
    <source>
        <dbReference type="EMBL" id="KAF2795055.1"/>
    </source>
</evidence>
<dbReference type="InterPro" id="IPR053844">
    <property type="entry name" value="AH_C"/>
</dbReference>
<dbReference type="Pfam" id="PF02785">
    <property type="entry name" value="Biotin_carb_C"/>
    <property type="match status" value="1"/>
</dbReference>
<dbReference type="PANTHER" id="PTHR18866:SF128">
    <property type="entry name" value="UREA AMIDOLYASE"/>
    <property type="match status" value="1"/>
</dbReference>
<dbReference type="OrthoDB" id="196847at2759"/>
<evidence type="ECO:0000256" key="3">
    <source>
        <dbReference type="ARBA" id="ARBA00022741"/>
    </source>
</evidence>
<dbReference type="Pfam" id="PF02626">
    <property type="entry name" value="CT_A_B"/>
    <property type="match status" value="1"/>
</dbReference>
<accession>A0A6A6XGM6</accession>
<dbReference type="Proteomes" id="UP000799757">
    <property type="component" value="Unassembled WGS sequence"/>
</dbReference>
<dbReference type="GO" id="GO:0046872">
    <property type="term" value="F:metal ion binding"/>
    <property type="evidence" value="ECO:0007669"/>
    <property type="project" value="InterPro"/>
</dbReference>
<dbReference type="InterPro" id="IPR011764">
    <property type="entry name" value="Biotin_carboxylation_dom"/>
</dbReference>
<dbReference type="InterPro" id="IPR023631">
    <property type="entry name" value="Amidase_dom"/>
</dbReference>
<keyword evidence="11" id="KW-1185">Reference proteome</keyword>
<dbReference type="InterPro" id="IPR005479">
    <property type="entry name" value="CPAse_ATP-bd"/>
</dbReference>
<dbReference type="Gene3D" id="3.30.470.20">
    <property type="entry name" value="ATP-grasp fold, B domain"/>
    <property type="match status" value="1"/>
</dbReference>
<dbReference type="InterPro" id="IPR014085">
    <property type="entry name" value="Allophanate_hydrolase"/>
</dbReference>
<dbReference type="NCBIfam" id="TIGR02712">
    <property type="entry name" value="urea_carbox"/>
    <property type="match status" value="1"/>
</dbReference>
<dbReference type="InterPro" id="IPR001882">
    <property type="entry name" value="Biotin_BS"/>
</dbReference>
<keyword evidence="4 10" id="KW-0378">Hydrolase</keyword>
<dbReference type="InterPro" id="IPR003833">
    <property type="entry name" value="CT_C_D"/>
</dbReference>
<dbReference type="NCBIfam" id="TIGR02713">
    <property type="entry name" value="allophanate_hyd"/>
    <property type="match status" value="1"/>
</dbReference>
<dbReference type="SMART" id="SM00878">
    <property type="entry name" value="Biotin_carb_C"/>
    <property type="match status" value="1"/>
</dbReference>
<feature type="domain" description="ATP-grasp" evidence="8">
    <location>
        <begin position="758"/>
        <end position="955"/>
    </location>
</feature>
<dbReference type="InterPro" id="IPR016185">
    <property type="entry name" value="PreATP-grasp_dom_sf"/>
</dbReference>
<dbReference type="PROSITE" id="PS00867">
    <property type="entry name" value="CPSASE_2"/>
    <property type="match status" value="1"/>
</dbReference>
<keyword evidence="6" id="KW-0092">Biotin</keyword>
<dbReference type="NCBIfam" id="TIGR00724">
    <property type="entry name" value="urea_amlyse_rel"/>
    <property type="match status" value="1"/>
</dbReference>
<dbReference type="SUPFAM" id="SSF52440">
    <property type="entry name" value="PreATP-grasp domain"/>
    <property type="match status" value="1"/>
</dbReference>
<dbReference type="InterPro" id="IPR000089">
    <property type="entry name" value="Biotin_lipoyl"/>
</dbReference>
<evidence type="ECO:0000256" key="6">
    <source>
        <dbReference type="ARBA" id="ARBA00023267"/>
    </source>
</evidence>
<dbReference type="PROSITE" id="PS50979">
    <property type="entry name" value="BC"/>
    <property type="match status" value="1"/>
</dbReference>
<dbReference type="SUPFAM" id="SSF51230">
    <property type="entry name" value="Single hybrid motif"/>
    <property type="match status" value="1"/>
</dbReference>
<keyword evidence="5 7" id="KW-0067">ATP-binding</keyword>
<gene>
    <name evidence="10" type="ORF">K505DRAFT_302858</name>
</gene>
<dbReference type="PANTHER" id="PTHR18866">
    <property type="entry name" value="CARBOXYLASE:PYRUVATE/ACETYL-COA/PROPIONYL-COA CARBOXYLASE"/>
    <property type="match status" value="1"/>
</dbReference>
<dbReference type="PROSITE" id="PS00188">
    <property type="entry name" value="BIOTIN"/>
    <property type="match status" value="1"/>
</dbReference>
<dbReference type="SMART" id="SM00796">
    <property type="entry name" value="AHS1"/>
    <property type="match status" value="1"/>
</dbReference>
<organism evidence="10 11">
    <name type="scientific">Melanomma pulvis-pyrius CBS 109.77</name>
    <dbReference type="NCBI Taxonomy" id="1314802"/>
    <lineage>
        <taxon>Eukaryota</taxon>
        <taxon>Fungi</taxon>
        <taxon>Dikarya</taxon>
        <taxon>Ascomycota</taxon>
        <taxon>Pezizomycotina</taxon>
        <taxon>Dothideomycetes</taxon>
        <taxon>Pleosporomycetidae</taxon>
        <taxon>Pleosporales</taxon>
        <taxon>Melanommataceae</taxon>
        <taxon>Melanomma</taxon>
    </lineage>
</organism>
<dbReference type="GO" id="GO:0004847">
    <property type="term" value="F:urea carboxylase activity"/>
    <property type="evidence" value="ECO:0007669"/>
    <property type="project" value="TreeGrafter"/>
</dbReference>
<dbReference type="Pfam" id="PF00289">
    <property type="entry name" value="Biotin_carb_N"/>
    <property type="match status" value="1"/>
</dbReference>
<dbReference type="InterPro" id="IPR005482">
    <property type="entry name" value="Biotin_COase_C"/>
</dbReference>
<dbReference type="PROSITE" id="PS50975">
    <property type="entry name" value="ATP_GRASP"/>
    <property type="match status" value="1"/>
</dbReference>
<dbReference type="Gene3D" id="3.30.1360.40">
    <property type="match status" value="1"/>
</dbReference>
<keyword evidence="2" id="KW-0436">Ligase</keyword>
<keyword evidence="3 7" id="KW-0547">Nucleotide-binding</keyword>
<dbReference type="InterPro" id="IPR050856">
    <property type="entry name" value="Biotin_carboxylase_complex"/>
</dbReference>
<dbReference type="SUPFAM" id="SSF56059">
    <property type="entry name" value="Glutathione synthetase ATP-binding domain-like"/>
    <property type="match status" value="1"/>
</dbReference>
<dbReference type="InterPro" id="IPR036928">
    <property type="entry name" value="AS_sf"/>
</dbReference>
<dbReference type="EMBL" id="MU001871">
    <property type="protein sequence ID" value="KAF2795055.1"/>
    <property type="molecule type" value="Genomic_DNA"/>
</dbReference>
<evidence type="ECO:0000256" key="5">
    <source>
        <dbReference type="ARBA" id="ARBA00022840"/>
    </source>
</evidence>
<evidence type="ECO:0000256" key="1">
    <source>
        <dbReference type="ARBA" id="ARBA00001953"/>
    </source>
</evidence>
<comment type="cofactor">
    <cofactor evidence="1">
        <name>biotin</name>
        <dbReference type="ChEBI" id="CHEBI:57586"/>
    </cofactor>
</comment>
<dbReference type="SMART" id="SM00797">
    <property type="entry name" value="AHS2"/>
    <property type="match status" value="1"/>
</dbReference>
<dbReference type="InterPro" id="IPR014084">
    <property type="entry name" value="Urea_COase"/>
</dbReference>
<dbReference type="Pfam" id="PF00364">
    <property type="entry name" value="Biotin_lipoyl"/>
    <property type="match status" value="1"/>
</dbReference>
<dbReference type="Gene3D" id="3.90.1300.10">
    <property type="entry name" value="Amidase signature (AS) domain"/>
    <property type="match status" value="1"/>
</dbReference>
<protein>
    <submittedName>
        <fullName evidence="10">Allophanate hydrolase</fullName>
    </submittedName>
</protein>
<evidence type="ECO:0000259" key="9">
    <source>
        <dbReference type="PROSITE" id="PS50979"/>
    </source>
</evidence>
<dbReference type="Gene3D" id="3.10.490.10">
    <property type="entry name" value="Gamma-glutamyl cyclotransferase-like"/>
    <property type="match status" value="1"/>
</dbReference>
<dbReference type="GO" id="GO:0005524">
    <property type="term" value="F:ATP binding"/>
    <property type="evidence" value="ECO:0007669"/>
    <property type="project" value="UniProtKB-UniRule"/>
</dbReference>
<dbReference type="InterPro" id="IPR011054">
    <property type="entry name" value="Rudment_hybrid_motif"/>
</dbReference>
<evidence type="ECO:0000259" key="8">
    <source>
        <dbReference type="PROSITE" id="PS50975"/>
    </source>
</evidence>
<dbReference type="Gene3D" id="2.40.100.10">
    <property type="entry name" value="Cyclophilin-like"/>
    <property type="match status" value="2"/>
</dbReference>
<dbReference type="InterPro" id="IPR003778">
    <property type="entry name" value="CT_A_B"/>
</dbReference>
<dbReference type="Pfam" id="PF02786">
    <property type="entry name" value="CPSase_L_D2"/>
    <property type="match status" value="1"/>
</dbReference>
<dbReference type="InterPro" id="IPR011761">
    <property type="entry name" value="ATP-grasp"/>
</dbReference>
<sequence>MPHRTDSMNASNMHPQPPLTIKDWCTAEAAGGALERLLDLVRRCEASDPADPAWIAVASPQHIKAQWQQICDRKRSGIRLPLYGVPFAVKDNIDAAGFATTAACPDFAYNPDDDASCVQVLKAAGAILVGKTNLDAFATGLVGTRSPYGAVPNTFDDRYVSGGSSSGSASVVARGLVPFALGTDTAGSGRVPAGLNNIIGLKGTRGALSTRGVLPACRSLDCVTILALTLEDTSTVFEIAAQYDPQDSFSRKRPISTALLLLKKPRIAICENPPWFGGDVQKNAYKDSLDRTQSLPWTLELVDFSSLFKLASLLYEGPWVAERYAAIKDFIEQPNSQMDPVVRGIIERAKGFNAVDVFEGEYLKADLIRDIEVQFADYDAILVPTTPTFPTMEELRSEPVLENSKLGTYTNFVNFMDWTAVSVPAGFRSDGLPFGLTFISTAWQEQKLLALGRHWLSLDDARPVGALQTRILEDFTGYSTATFKDCRTLALAVVGAHISGLPLNFQLTDVDASLRCWSKTSPSYRLYELPYTGTIRKPGLCRVSDEDGGSSIDVQIWDIPIDSFGTFLENVLSPLAIGSVELIDGSWVKGFVCEPCGLANAHDITAFGAWIPYLDSLKRNALSETNALISTNISGAGLLFNAVLVANRGEIAVRIISTLRKLGIKAIAIYSQEDRNSQHVQDADVSYLLDGEGLEDTYLSEKAVIGIAKLSNAEAIIPGYGFLSESASLAELCEAAGLVWIGPTPSQMRDLGLKASARKIAHEQAVPLLPGTGLLDDPELAAAEADRIGYPVIVKSNSGGGGIGLQQCGTRAELQGAVESVSHLGKSYFNDGALFIEKFIQNARHIEVQIIGDGKGRVCHAGDRDCSLQRRKQKVIEESPAVFVPDTTRKRMRQAALKLTASVQYRGVGTVEFIYDVTSQEFFFLEVNTRLQVEHPITEATFGLDLVEVMLQVAAGQTPPIFDYSPSPKKFAIEARIYGESPLQNFRPSPGQLTEVFFPPCCRVDTWVDSGAYISPMYDPLLAKLIVVGYDRPDAVRALSEALDATVLHGIETNLQYLRNIVKSSQFQSGDYNTTYLGELQLEIPAFEVLEPGPATTIQDVPGRAGLWHVGIPPSGPMDNYSFRLANRLLENAPDAAGLECTSSGPGLLFHADTIVAVVGSSAALTIDGIDVPYERPMFIKRGQTLRLGTLENGARACITIKGGVNVPKIMGSRSTFVLGKIGGYNGRSLRHGDIVHFPELSANISTPLHLDGPLMPLRGSRWILRVVCGPHGSPDYFTRTSLNELLSSSWKVHYNSNRVGVRLNGPRPQWARETGGEAGLHPSNIHDSPYSIGSISFTGDEAVILTCDGPSLGGFVVFAVVVSADMWKVGQMRPGDGAHLLPITLDEAIKLDNMTSEAIENLRPLDDYSAQMTIVDPVVGKFNIGDTKVVCRQAGDRAVLLEFGDDVFSIESSMAIYEIMEINRKSPIHGVSELTPGVRSLHITFDLKVIPPNTLFDRLKQLLDRPRGDEIQTLLPSRIISMPLAIDHATSLAAIERYIRGIRAEAPWLPSNTSFLQRINALPEKSDVDATLFSATYLVLGLGDVFCGSPCAVPLDPRQRLFGMKYNPSRSWTAEGTVGVGGQYICIYAIDSPGGYQLVGRTARIWNQWTKSKDPWFFDLFDQIRFYPIAEQILDDARANGTDHELIKVEEAPFDVQAYKQWLGRHGADIADVQGRKWELLRASDMLAEAMAAPAAPAGALDNAVLDLEAMKLNPAVHLVWSGVSGKCWKCAVEVGDVVEKDQEMFRIEAMKMEVQIRAPARGKCTAVLVEQGVVFDNETPLAVLERME</sequence>
<dbReference type="SUPFAM" id="SSF50891">
    <property type="entry name" value="Cyclophilin-like"/>
    <property type="match status" value="2"/>
</dbReference>
<dbReference type="Pfam" id="PF01425">
    <property type="entry name" value="Amidase"/>
    <property type="match status" value="1"/>
</dbReference>
<dbReference type="NCBIfam" id="NF006043">
    <property type="entry name" value="PRK08186.1"/>
    <property type="match status" value="1"/>
</dbReference>
<reference evidence="10" key="1">
    <citation type="journal article" date="2020" name="Stud. Mycol.">
        <title>101 Dothideomycetes genomes: a test case for predicting lifestyles and emergence of pathogens.</title>
        <authorList>
            <person name="Haridas S."/>
            <person name="Albert R."/>
            <person name="Binder M."/>
            <person name="Bloem J."/>
            <person name="Labutti K."/>
            <person name="Salamov A."/>
            <person name="Andreopoulos B."/>
            <person name="Baker S."/>
            <person name="Barry K."/>
            <person name="Bills G."/>
            <person name="Bluhm B."/>
            <person name="Cannon C."/>
            <person name="Castanera R."/>
            <person name="Culley D."/>
            <person name="Daum C."/>
            <person name="Ezra D."/>
            <person name="Gonzalez J."/>
            <person name="Henrissat B."/>
            <person name="Kuo A."/>
            <person name="Liang C."/>
            <person name="Lipzen A."/>
            <person name="Lutzoni F."/>
            <person name="Magnuson J."/>
            <person name="Mondo S."/>
            <person name="Nolan M."/>
            <person name="Ohm R."/>
            <person name="Pangilinan J."/>
            <person name="Park H.-J."/>
            <person name="Ramirez L."/>
            <person name="Alfaro M."/>
            <person name="Sun H."/>
            <person name="Tritt A."/>
            <person name="Yoshinaga Y."/>
            <person name="Zwiers L.-H."/>
            <person name="Turgeon B."/>
            <person name="Goodwin S."/>
            <person name="Spatafora J."/>
            <person name="Crous P."/>
            <person name="Grigoriev I."/>
        </authorList>
    </citation>
    <scope>NUCLEOTIDE SEQUENCE</scope>
    <source>
        <strain evidence="10">CBS 109.77</strain>
    </source>
</reference>